<reference evidence="1 2" key="1">
    <citation type="submission" date="2014-03" db="EMBL/GenBank/DDBJ databases">
        <title>Draft genome of the hookworm Oesophagostomum dentatum.</title>
        <authorList>
            <person name="Mitreva M."/>
        </authorList>
    </citation>
    <scope>NUCLEOTIDE SEQUENCE [LARGE SCALE GENOMIC DNA]</scope>
    <source>
        <strain evidence="1 2">OD-Hann</strain>
    </source>
</reference>
<dbReference type="EMBL" id="KN568299">
    <property type="protein sequence ID" value="KHJ84479.1"/>
    <property type="molecule type" value="Genomic_DNA"/>
</dbReference>
<evidence type="ECO:0000313" key="1">
    <source>
        <dbReference type="EMBL" id="KHJ84479.1"/>
    </source>
</evidence>
<name>A0A0B1SHS9_OESDE</name>
<dbReference type="OrthoDB" id="5857246at2759"/>
<accession>A0A0B1SHS9</accession>
<sequence length="70" mass="7671">MCKTLSALPTAGVLKTGECAQILIAIADSCDENGKIEIAYVCIDDSIEQFNRKIYNASQKTSLQLCIVFR</sequence>
<dbReference type="Proteomes" id="UP000053660">
    <property type="component" value="Unassembled WGS sequence"/>
</dbReference>
<evidence type="ECO:0000313" key="2">
    <source>
        <dbReference type="Proteomes" id="UP000053660"/>
    </source>
</evidence>
<organism evidence="1 2">
    <name type="scientific">Oesophagostomum dentatum</name>
    <name type="common">Nodular worm</name>
    <dbReference type="NCBI Taxonomy" id="61180"/>
    <lineage>
        <taxon>Eukaryota</taxon>
        <taxon>Metazoa</taxon>
        <taxon>Ecdysozoa</taxon>
        <taxon>Nematoda</taxon>
        <taxon>Chromadorea</taxon>
        <taxon>Rhabditida</taxon>
        <taxon>Rhabditina</taxon>
        <taxon>Rhabditomorpha</taxon>
        <taxon>Strongyloidea</taxon>
        <taxon>Strongylidae</taxon>
        <taxon>Oesophagostomum</taxon>
    </lineage>
</organism>
<dbReference type="AlphaFoldDB" id="A0A0B1SHS9"/>
<proteinExistence type="predicted"/>
<protein>
    <submittedName>
        <fullName evidence="1">Uncharacterized protein</fullName>
    </submittedName>
</protein>
<gene>
    <name evidence="1" type="ORF">OESDEN_15806</name>
</gene>
<keyword evidence="2" id="KW-1185">Reference proteome</keyword>